<dbReference type="KEGG" id="aef:GEV26_16690"/>
<dbReference type="EMBL" id="CP045737">
    <property type="protein sequence ID" value="QGG42880.1"/>
    <property type="molecule type" value="Genomic_DNA"/>
</dbReference>
<dbReference type="RefSeq" id="WP_153654684.1">
    <property type="nucleotide sequence ID" value="NZ_CP045737.1"/>
</dbReference>
<proteinExistence type="predicted"/>
<dbReference type="PROSITE" id="PS51257">
    <property type="entry name" value="PROKAR_LIPOPROTEIN"/>
    <property type="match status" value="1"/>
</dbReference>
<dbReference type="Proteomes" id="UP000392064">
    <property type="component" value="Chromosome"/>
</dbReference>
<gene>
    <name evidence="3" type="ORF">GEV26_16690</name>
</gene>
<protein>
    <submittedName>
        <fullName evidence="3">Uncharacterized protein</fullName>
    </submittedName>
</protein>
<organism evidence="3 4">
    <name type="scientific">Aeromicrobium yanjiei</name>
    <dbReference type="NCBI Taxonomy" id="2662028"/>
    <lineage>
        <taxon>Bacteria</taxon>
        <taxon>Bacillati</taxon>
        <taxon>Actinomycetota</taxon>
        <taxon>Actinomycetes</taxon>
        <taxon>Propionibacteriales</taxon>
        <taxon>Nocardioidaceae</taxon>
        <taxon>Aeromicrobium</taxon>
    </lineage>
</organism>
<keyword evidence="4" id="KW-1185">Reference proteome</keyword>
<evidence type="ECO:0000313" key="4">
    <source>
        <dbReference type="Proteomes" id="UP000392064"/>
    </source>
</evidence>
<feature type="signal peptide" evidence="2">
    <location>
        <begin position="1"/>
        <end position="21"/>
    </location>
</feature>
<dbReference type="AlphaFoldDB" id="A0A5Q2MR10"/>
<keyword evidence="2" id="KW-0732">Signal</keyword>
<feature type="chain" id="PRO_5043792353" evidence="2">
    <location>
        <begin position="22"/>
        <end position="203"/>
    </location>
</feature>
<evidence type="ECO:0000256" key="2">
    <source>
        <dbReference type="SAM" id="SignalP"/>
    </source>
</evidence>
<dbReference type="Gene3D" id="3.40.1000.10">
    <property type="entry name" value="Mog1/PsbP, alpha/beta/alpha sandwich"/>
    <property type="match status" value="1"/>
</dbReference>
<evidence type="ECO:0000313" key="3">
    <source>
        <dbReference type="EMBL" id="QGG42880.1"/>
    </source>
</evidence>
<evidence type="ECO:0000256" key="1">
    <source>
        <dbReference type="SAM" id="MobiDB-lite"/>
    </source>
</evidence>
<feature type="compositionally biased region" description="Low complexity" evidence="1">
    <location>
        <begin position="21"/>
        <end position="39"/>
    </location>
</feature>
<sequence>MRTFSRRAAALTLMATLTLSACGSSDSSDDSSSSSSSSSKSEKATGFDAPPADGPTIKGTDYTYSVPASWETPKNKPAGFDFDSLAVDSDDKDGFADNINVLRQSPAPTGVTIEELSKNLGDELTKQGARDVKTNESVTVAGESAAHISMSQELNGNKNLTEQYYMLRKGALYVVTFSHSTDVSKADRDKIAGSVLSTWTWSA</sequence>
<accession>A0A5Q2MR10</accession>
<name>A0A5Q2MR10_9ACTN</name>
<reference evidence="3 4" key="1">
    <citation type="submission" date="2019-11" db="EMBL/GenBank/DDBJ databases">
        <authorList>
            <person name="Li J."/>
        </authorList>
    </citation>
    <scope>NUCLEOTIDE SEQUENCE [LARGE SCALE GENOMIC DNA]</scope>
    <source>
        <strain evidence="3 4">MF47</strain>
    </source>
</reference>
<feature type="region of interest" description="Disordered" evidence="1">
    <location>
        <begin position="21"/>
        <end position="60"/>
    </location>
</feature>